<dbReference type="AlphaFoldDB" id="A0A8S1NHE4"/>
<reference evidence="1" key="1">
    <citation type="submission" date="2021-01" db="EMBL/GenBank/DDBJ databases">
        <authorList>
            <consortium name="Genoscope - CEA"/>
            <person name="William W."/>
        </authorList>
    </citation>
    <scope>NUCLEOTIDE SEQUENCE</scope>
</reference>
<evidence type="ECO:0000313" key="2">
    <source>
        <dbReference type="Proteomes" id="UP000688137"/>
    </source>
</evidence>
<proteinExistence type="predicted"/>
<dbReference type="Proteomes" id="UP000688137">
    <property type="component" value="Unassembled WGS sequence"/>
</dbReference>
<dbReference type="EMBL" id="CAJJDM010000084">
    <property type="protein sequence ID" value="CAD8088405.1"/>
    <property type="molecule type" value="Genomic_DNA"/>
</dbReference>
<evidence type="ECO:0000313" key="1">
    <source>
        <dbReference type="EMBL" id="CAD8088405.1"/>
    </source>
</evidence>
<accession>A0A8S1NHE4</accession>
<name>A0A8S1NHE4_PARPR</name>
<sequence>MQYSILGVHLILIEIIKAYDEEYDIEIKSITPILIEFADTTHKIVVNFISQYLQSCFRRQNHQHLKQHSVIKRSKIGMQISLKMSEEQQQIMKKTSIVRRSLFYVIIILSRISFYVEIKKKWNKLEMFSQLYDMKFHNIEYLESFEYSF</sequence>
<organism evidence="1 2">
    <name type="scientific">Paramecium primaurelia</name>
    <dbReference type="NCBI Taxonomy" id="5886"/>
    <lineage>
        <taxon>Eukaryota</taxon>
        <taxon>Sar</taxon>
        <taxon>Alveolata</taxon>
        <taxon>Ciliophora</taxon>
        <taxon>Intramacronucleata</taxon>
        <taxon>Oligohymenophorea</taxon>
        <taxon>Peniculida</taxon>
        <taxon>Parameciidae</taxon>
        <taxon>Paramecium</taxon>
    </lineage>
</organism>
<comment type="caution">
    <text evidence="1">The sequence shown here is derived from an EMBL/GenBank/DDBJ whole genome shotgun (WGS) entry which is preliminary data.</text>
</comment>
<gene>
    <name evidence="1" type="ORF">PPRIM_AZ9-3.1.T0810007</name>
</gene>
<protein>
    <submittedName>
        <fullName evidence="1">Uncharacterized protein</fullName>
    </submittedName>
</protein>
<keyword evidence="2" id="KW-1185">Reference proteome</keyword>